<dbReference type="EMBL" id="JBHLTG010000001">
    <property type="protein sequence ID" value="MFC0676314.1"/>
    <property type="molecule type" value="Genomic_DNA"/>
</dbReference>
<reference evidence="2 3" key="1">
    <citation type="submission" date="2024-09" db="EMBL/GenBank/DDBJ databases">
        <authorList>
            <person name="Sun Q."/>
            <person name="Mori K."/>
        </authorList>
    </citation>
    <scope>NUCLEOTIDE SEQUENCE [LARGE SCALE GENOMIC DNA]</scope>
    <source>
        <strain evidence="2 3">KCTC 23076</strain>
    </source>
</reference>
<keyword evidence="3" id="KW-1185">Reference proteome</keyword>
<proteinExistence type="predicted"/>
<dbReference type="PANTHER" id="PTHR35585:SF1">
    <property type="entry name" value="HHE DOMAIN PROTEIN (AFU_ORTHOLOGUE AFUA_4G00730)"/>
    <property type="match status" value="1"/>
</dbReference>
<comment type="caution">
    <text evidence="2">The sequence shown here is derived from an EMBL/GenBank/DDBJ whole genome shotgun (WGS) entry which is preliminary data.</text>
</comment>
<dbReference type="PANTHER" id="PTHR35585">
    <property type="entry name" value="HHE DOMAIN PROTEIN (AFU_ORTHOLOGUE AFUA_4G00730)"/>
    <property type="match status" value="1"/>
</dbReference>
<evidence type="ECO:0000313" key="2">
    <source>
        <dbReference type="EMBL" id="MFC0676314.1"/>
    </source>
</evidence>
<sequence length="174" mass="19929">MDAIELLLSDHAKVRDLLGQLAKTTSRAEKTRTELLQKLATEIEVHATIEEEIFYPAFREAGKKSDDEQMYFEALEEHRASGDLVLPDLLNTEVTSEKFSGRAKVLKELVEHHAQEEEEELFPRAKELLDKDQLIELGERMQLRKKELLEGGLQMMQQLKERKLAGQAASQSLQ</sequence>
<evidence type="ECO:0000259" key="1">
    <source>
        <dbReference type="Pfam" id="PF01814"/>
    </source>
</evidence>
<dbReference type="RefSeq" id="WP_386663908.1">
    <property type="nucleotide sequence ID" value="NZ_JBHLTG010000001.1"/>
</dbReference>
<protein>
    <submittedName>
        <fullName evidence="2">Hemerythrin domain-containing protein</fullName>
    </submittedName>
</protein>
<evidence type="ECO:0000313" key="3">
    <source>
        <dbReference type="Proteomes" id="UP001589896"/>
    </source>
</evidence>
<name>A0ABV6RIC4_9GAMM</name>
<dbReference type="InterPro" id="IPR012312">
    <property type="entry name" value="Hemerythrin-like"/>
</dbReference>
<dbReference type="Gene3D" id="1.20.120.520">
    <property type="entry name" value="nmb1532 protein domain like"/>
    <property type="match status" value="1"/>
</dbReference>
<dbReference type="Proteomes" id="UP001589896">
    <property type="component" value="Unassembled WGS sequence"/>
</dbReference>
<accession>A0ABV6RIC4</accession>
<organism evidence="2 3">
    <name type="scientific">Lysobacter korlensis</name>
    <dbReference type="NCBI Taxonomy" id="553636"/>
    <lineage>
        <taxon>Bacteria</taxon>
        <taxon>Pseudomonadati</taxon>
        <taxon>Pseudomonadota</taxon>
        <taxon>Gammaproteobacteria</taxon>
        <taxon>Lysobacterales</taxon>
        <taxon>Lysobacteraceae</taxon>
        <taxon>Lysobacter</taxon>
    </lineage>
</organism>
<gene>
    <name evidence="2" type="ORF">ACFFGH_00435</name>
</gene>
<dbReference type="Pfam" id="PF01814">
    <property type="entry name" value="Hemerythrin"/>
    <property type="match status" value="1"/>
</dbReference>
<feature type="domain" description="Hemerythrin-like" evidence="1">
    <location>
        <begin position="3"/>
        <end position="125"/>
    </location>
</feature>